<evidence type="ECO:0000313" key="1">
    <source>
        <dbReference type="EMBL" id="OGF99298.1"/>
    </source>
</evidence>
<dbReference type="SUPFAM" id="SSF55166">
    <property type="entry name" value="Hedgehog/DD-peptidase"/>
    <property type="match status" value="1"/>
</dbReference>
<evidence type="ECO:0000313" key="2">
    <source>
        <dbReference type="Proteomes" id="UP000176992"/>
    </source>
</evidence>
<dbReference type="EMBL" id="MFIV01000030">
    <property type="protein sequence ID" value="OGF99298.1"/>
    <property type="molecule type" value="Genomic_DNA"/>
</dbReference>
<proteinExistence type="predicted"/>
<evidence type="ECO:0008006" key="3">
    <source>
        <dbReference type="Google" id="ProtNLM"/>
    </source>
</evidence>
<comment type="caution">
    <text evidence="1">The sequence shown here is derived from an EMBL/GenBank/DDBJ whole genome shotgun (WGS) entry which is preliminary data.</text>
</comment>
<protein>
    <recommendedName>
        <fullName evidence="3">Peptidase M15A C-terminal domain-containing protein</fullName>
    </recommendedName>
</protein>
<sequence length="153" mass="17228">MYRTPYLVFKSARLESEWSGGGTQKGAGLHPALYVVVLAAAHWHYRTLGKPAELTCLLRTPEEQKAIYPDRRDFRSPHEFGRAADLRTLGLSPETSRLWEEWLNLTFSYRGKAGARTALVHEVHGLGEHLHLQIGPQEAAPKMPESFVLHSVT</sequence>
<organism evidence="1 2">
    <name type="scientific">Candidatus Glassbacteria bacterium GWA2_58_10</name>
    <dbReference type="NCBI Taxonomy" id="1817865"/>
    <lineage>
        <taxon>Bacteria</taxon>
        <taxon>Candidatus Glassiibacteriota</taxon>
    </lineage>
</organism>
<dbReference type="InterPro" id="IPR009045">
    <property type="entry name" value="Zn_M74/Hedgehog-like"/>
</dbReference>
<name>A0A1F5YGI5_9BACT</name>
<gene>
    <name evidence="1" type="ORF">A2Z86_07560</name>
</gene>
<dbReference type="AlphaFoldDB" id="A0A1F5YGI5"/>
<dbReference type="Proteomes" id="UP000176992">
    <property type="component" value="Unassembled WGS sequence"/>
</dbReference>
<reference evidence="1 2" key="1">
    <citation type="journal article" date="2016" name="Nat. Commun.">
        <title>Thousands of microbial genomes shed light on interconnected biogeochemical processes in an aquifer system.</title>
        <authorList>
            <person name="Anantharaman K."/>
            <person name="Brown C.T."/>
            <person name="Hug L.A."/>
            <person name="Sharon I."/>
            <person name="Castelle C.J."/>
            <person name="Probst A.J."/>
            <person name="Thomas B.C."/>
            <person name="Singh A."/>
            <person name="Wilkins M.J."/>
            <person name="Karaoz U."/>
            <person name="Brodie E.L."/>
            <person name="Williams K.H."/>
            <person name="Hubbard S.S."/>
            <person name="Banfield J.F."/>
        </authorList>
    </citation>
    <scope>NUCLEOTIDE SEQUENCE [LARGE SCALE GENOMIC DNA]</scope>
</reference>
<accession>A0A1F5YGI5</accession>